<accession>A0A402DKL8</accession>
<dbReference type="Proteomes" id="UP000289660">
    <property type="component" value="Unassembled WGS sequence"/>
</dbReference>
<dbReference type="EMBL" id="BIFY01000180">
    <property type="protein sequence ID" value="GCE62752.1"/>
    <property type="molecule type" value="Genomic_DNA"/>
</dbReference>
<evidence type="ECO:0000313" key="2">
    <source>
        <dbReference type="Proteomes" id="UP000289660"/>
    </source>
</evidence>
<name>A0A402DKL8_MICAE</name>
<evidence type="ECO:0000313" key="1">
    <source>
        <dbReference type="EMBL" id="GCE62752.1"/>
    </source>
</evidence>
<dbReference type="RefSeq" id="WP_130758536.1">
    <property type="nucleotide sequence ID" value="NZ_BIFY01000180.1"/>
</dbReference>
<dbReference type="AlphaFoldDB" id="A0A402DKL8"/>
<proteinExistence type="predicted"/>
<comment type="caution">
    <text evidence="1">The sequence shown here is derived from an EMBL/GenBank/DDBJ whole genome shotgun (WGS) entry which is preliminary data.</text>
</comment>
<sequence>MNISLDLPSELENELSTEASHLKLPLSEYILRVLSFRPFLQNPPKTGPELVAYWESVGVIGSPPDIIDSQEQATANKTISEALRLAAMSTTYRTPNEVFYEGRSDSDSIQT</sequence>
<reference evidence="2" key="1">
    <citation type="submission" date="2018-12" db="EMBL/GenBank/DDBJ databases">
        <title>Genome sequence of Microcystis aeruginosa NIES-4285.</title>
        <authorList>
            <person name="Tanabe Y."/>
        </authorList>
    </citation>
    <scope>NUCLEOTIDE SEQUENCE [LARGE SCALE GENOMIC DNA]</scope>
    <source>
        <strain evidence="2">NIES-4285</strain>
    </source>
</reference>
<protein>
    <submittedName>
        <fullName evidence="1">Uncharacterized protein</fullName>
    </submittedName>
</protein>
<organism evidence="1 2">
    <name type="scientific">Microcystis aeruginosa NIES-4285</name>
    <dbReference type="NCBI Taxonomy" id="2497681"/>
    <lineage>
        <taxon>Bacteria</taxon>
        <taxon>Bacillati</taxon>
        <taxon>Cyanobacteriota</taxon>
        <taxon>Cyanophyceae</taxon>
        <taxon>Oscillatoriophycideae</taxon>
        <taxon>Chroococcales</taxon>
        <taxon>Microcystaceae</taxon>
        <taxon>Microcystis</taxon>
    </lineage>
</organism>
<gene>
    <name evidence="1" type="ORF">MiAbB_04702</name>
</gene>